<name>A0A1W2EWR1_KIBAR</name>
<dbReference type="AlphaFoldDB" id="A0A1W2EWR1"/>
<accession>A0A1W2EWR1</accession>
<evidence type="ECO:0000313" key="1">
    <source>
        <dbReference type="EMBL" id="SMD14144.1"/>
    </source>
</evidence>
<dbReference type="RefSeq" id="WP_084429408.1">
    <property type="nucleotide sequence ID" value="NZ_FWXV01000004.1"/>
</dbReference>
<dbReference type="EMBL" id="FWXV01000004">
    <property type="protein sequence ID" value="SMD14144.1"/>
    <property type="molecule type" value="Genomic_DNA"/>
</dbReference>
<sequence>MAKKTSVLADLLSIRPRDIDPCSQRVAWLMDMADAMESELNTDEAREAAAEARTAALRLLTIAISDVAGSTATLTIDG</sequence>
<gene>
    <name evidence="1" type="ORF">SAMN05661093_04978</name>
</gene>
<proteinExistence type="predicted"/>
<reference evidence="1 2" key="1">
    <citation type="submission" date="2017-04" db="EMBL/GenBank/DDBJ databases">
        <authorList>
            <person name="Afonso C.L."/>
            <person name="Miller P.J."/>
            <person name="Scott M.A."/>
            <person name="Spackman E."/>
            <person name="Goraichik I."/>
            <person name="Dimitrov K.M."/>
            <person name="Suarez D.L."/>
            <person name="Swayne D.E."/>
        </authorList>
    </citation>
    <scope>NUCLEOTIDE SEQUENCE [LARGE SCALE GENOMIC DNA]</scope>
    <source>
        <strain evidence="1 2">DSM 43828</strain>
    </source>
</reference>
<organism evidence="1 2">
    <name type="scientific">Kibdelosporangium aridum</name>
    <dbReference type="NCBI Taxonomy" id="2030"/>
    <lineage>
        <taxon>Bacteria</taxon>
        <taxon>Bacillati</taxon>
        <taxon>Actinomycetota</taxon>
        <taxon>Actinomycetes</taxon>
        <taxon>Pseudonocardiales</taxon>
        <taxon>Pseudonocardiaceae</taxon>
        <taxon>Kibdelosporangium</taxon>
    </lineage>
</organism>
<protein>
    <submittedName>
        <fullName evidence="1">Uncharacterized protein</fullName>
    </submittedName>
</protein>
<dbReference type="Proteomes" id="UP000192674">
    <property type="component" value="Unassembled WGS sequence"/>
</dbReference>
<keyword evidence="2" id="KW-1185">Reference proteome</keyword>
<evidence type="ECO:0000313" key="2">
    <source>
        <dbReference type="Proteomes" id="UP000192674"/>
    </source>
</evidence>